<feature type="region of interest" description="Disordered" evidence="2">
    <location>
        <begin position="586"/>
        <end position="605"/>
    </location>
</feature>
<feature type="domain" description="C2H2-type" evidence="3">
    <location>
        <begin position="651"/>
        <end position="681"/>
    </location>
</feature>
<sequence length="841" mass="92616">MHSNNTQVQVQIPAFYLGSVAMSASLGFSGGGSNTIEHNHPTSTLHPFHPATTAHAHHYHSSHSNNNSNNGHGHHHHSHHSTTNPPSPVHHQSSSSSSPHSTSISTSVPYHGYNAADLHKTFESQVDIYQPPPQPQDQELLTPMMNRHLNNNHASNYHAPHHSYNQHYVAHQQYSSASSPYHNYPKQQPQHQQQQQQQSTSSSPASSVHTQPQSSQQLDSPYSNAATPTPSLSSTMSTTVSSASTPSLASNVSTLQHGSDYDHHSNNGGLRTESRQTASPGMSPVTASTSTSFHIPASPEELPLGASHLSGSPRSMGQAMSNWTPNQESEMPSQDAHAPTGAGKADRSSPYYAQSAQTSTLYSQQDSQAHAQQQQTQAQSWVASMSNDDFHTSSQELLDQHQGRQQSNQRASTQSSRADDYSYSQGSSHQGPSVPSQQMCALPLLSPATLLQSDYQAPSSYAPGSMGMGMQEAPTLLSHVDYNRMSSSSMAPPSVASSGTNKGRYGGPIRTHKKRNSSIGSHRELGTRTRTNSVNSTSSAASSGILSLTSNMGSASMNSRLPDLSTTFEELDEATEAQSAKFNMFQDEEEDSDSPTTIVNRPRANTAPRKAVAARVFECSIPGCTKAYTQLHNLKSHERTGHTPVIKLKPFRCIIEGCIKAFSQRKSLAIHIKNAHKEFKFKPFKCHQFGCDKAYTQLHNLRTHEKTVHLLDLSRKRVKNPNGADDDDSLVFGQQQQQHHNGHYGQQQQQQHHHYQQQPQHHQHSRQHSDMGLSYGDMNGLSDLVTDRDSMHHHSSSYPSHHHQQQQQQHHHQQQQQHHTQAYSRLPHLGAMSSMMMHDRS</sequence>
<gene>
    <name evidence="4" type="ORF">EMPS_02579</name>
</gene>
<dbReference type="PROSITE" id="PS00028">
    <property type="entry name" value="ZINC_FINGER_C2H2_1"/>
    <property type="match status" value="3"/>
</dbReference>
<evidence type="ECO:0000313" key="5">
    <source>
        <dbReference type="Proteomes" id="UP000827284"/>
    </source>
</evidence>
<evidence type="ECO:0000256" key="1">
    <source>
        <dbReference type="PROSITE-ProRule" id="PRU00042"/>
    </source>
</evidence>
<feature type="compositionally biased region" description="Polar residues" evidence="2">
    <location>
        <begin position="275"/>
        <end position="293"/>
    </location>
</feature>
<feature type="region of interest" description="Disordered" evidence="2">
    <location>
        <begin position="173"/>
        <end position="437"/>
    </location>
</feature>
<reference evidence="4" key="2">
    <citation type="journal article" date="2022" name="Microbiol. Resour. Announc.">
        <title>Whole-Genome Sequence of Entomortierella parvispora E1425, a Mucoromycotan Fungus Associated with Burkholderiaceae-Related Endosymbiotic Bacteria.</title>
        <authorList>
            <person name="Herlambang A."/>
            <person name="Guo Y."/>
            <person name="Takashima Y."/>
            <person name="Narisawa K."/>
            <person name="Ohta H."/>
            <person name="Nishizawa T."/>
        </authorList>
    </citation>
    <scope>NUCLEOTIDE SEQUENCE</scope>
    <source>
        <strain evidence="4">E1425</strain>
    </source>
</reference>
<feature type="region of interest" description="Disordered" evidence="2">
    <location>
        <begin position="487"/>
        <end position="541"/>
    </location>
</feature>
<feature type="compositionally biased region" description="Low complexity" evidence="2">
    <location>
        <begin position="363"/>
        <end position="384"/>
    </location>
</feature>
<dbReference type="Gene3D" id="3.30.160.60">
    <property type="entry name" value="Classic Zinc Finger"/>
    <property type="match status" value="3"/>
</dbReference>
<feature type="compositionally biased region" description="Polar residues" evidence="2">
    <location>
        <begin position="309"/>
        <end position="332"/>
    </location>
</feature>
<feature type="compositionally biased region" description="Low complexity" evidence="2">
    <location>
        <begin position="187"/>
        <end position="211"/>
    </location>
</feature>
<feature type="region of interest" description="Disordered" evidence="2">
    <location>
        <begin position="735"/>
        <end position="822"/>
    </location>
</feature>
<feature type="domain" description="C2H2-type" evidence="3">
    <location>
        <begin position="617"/>
        <end position="643"/>
    </location>
</feature>
<evidence type="ECO:0000259" key="3">
    <source>
        <dbReference type="PROSITE" id="PS50157"/>
    </source>
</evidence>
<dbReference type="OrthoDB" id="4748970at2759"/>
<evidence type="ECO:0000256" key="2">
    <source>
        <dbReference type="SAM" id="MobiDB-lite"/>
    </source>
</evidence>
<name>A0A9P3H502_9FUNG</name>
<feature type="compositionally biased region" description="Low complexity" evidence="2">
    <location>
        <begin position="62"/>
        <end position="71"/>
    </location>
</feature>
<feature type="compositionally biased region" description="Low complexity" evidence="2">
    <location>
        <begin position="528"/>
        <end position="541"/>
    </location>
</feature>
<dbReference type="PROSITE" id="PS50157">
    <property type="entry name" value="ZINC_FINGER_C2H2_2"/>
    <property type="match status" value="3"/>
</dbReference>
<feature type="domain" description="C2H2-type" evidence="3">
    <location>
        <begin position="684"/>
        <end position="709"/>
    </location>
</feature>
<dbReference type="EMBL" id="BQFW01000003">
    <property type="protein sequence ID" value="GJJ70230.1"/>
    <property type="molecule type" value="Genomic_DNA"/>
</dbReference>
<dbReference type="Proteomes" id="UP000827284">
    <property type="component" value="Unassembled WGS sequence"/>
</dbReference>
<dbReference type="SUPFAM" id="SSF57667">
    <property type="entry name" value="beta-beta-alpha zinc fingers"/>
    <property type="match status" value="1"/>
</dbReference>
<feature type="compositionally biased region" description="Low complexity" evidence="2">
    <location>
        <begin position="81"/>
        <end position="109"/>
    </location>
</feature>
<feature type="compositionally biased region" description="Low complexity" evidence="2">
    <location>
        <begin position="735"/>
        <end position="750"/>
    </location>
</feature>
<dbReference type="AlphaFoldDB" id="A0A9P3H502"/>
<evidence type="ECO:0000313" key="4">
    <source>
        <dbReference type="EMBL" id="GJJ70230.1"/>
    </source>
</evidence>
<feature type="region of interest" description="Disordered" evidence="2">
    <location>
        <begin position="33"/>
        <end position="110"/>
    </location>
</feature>
<dbReference type="SMART" id="SM00355">
    <property type="entry name" value="ZnF_C2H2"/>
    <property type="match status" value="3"/>
</dbReference>
<dbReference type="GO" id="GO:0008270">
    <property type="term" value="F:zinc ion binding"/>
    <property type="evidence" value="ECO:0007669"/>
    <property type="project" value="UniProtKB-KW"/>
</dbReference>
<feature type="compositionally biased region" description="Basic residues" evidence="2">
    <location>
        <begin position="793"/>
        <end position="813"/>
    </location>
</feature>
<comment type="caution">
    <text evidence="4">The sequence shown here is derived from an EMBL/GenBank/DDBJ whole genome shotgun (WGS) entry which is preliminary data.</text>
</comment>
<feature type="compositionally biased region" description="Basic residues" evidence="2">
    <location>
        <begin position="751"/>
        <end position="766"/>
    </location>
</feature>
<feature type="compositionally biased region" description="Low complexity" evidence="2">
    <location>
        <begin position="223"/>
        <end position="253"/>
    </location>
</feature>
<keyword evidence="1" id="KW-0863">Zinc-finger</keyword>
<keyword evidence="1" id="KW-0862">Zinc</keyword>
<protein>
    <recommendedName>
        <fullName evidence="3">C2H2-type domain-containing protein</fullName>
    </recommendedName>
</protein>
<feature type="compositionally biased region" description="Low complexity" evidence="2">
    <location>
        <begin position="487"/>
        <end position="498"/>
    </location>
</feature>
<dbReference type="InterPro" id="IPR013087">
    <property type="entry name" value="Znf_C2H2_type"/>
</dbReference>
<keyword evidence="5" id="KW-1185">Reference proteome</keyword>
<organism evidence="4 5">
    <name type="scientific">Entomortierella parvispora</name>
    <dbReference type="NCBI Taxonomy" id="205924"/>
    <lineage>
        <taxon>Eukaryota</taxon>
        <taxon>Fungi</taxon>
        <taxon>Fungi incertae sedis</taxon>
        <taxon>Mucoromycota</taxon>
        <taxon>Mortierellomycotina</taxon>
        <taxon>Mortierellomycetes</taxon>
        <taxon>Mortierellales</taxon>
        <taxon>Mortierellaceae</taxon>
        <taxon>Entomortierella</taxon>
    </lineage>
</organism>
<proteinExistence type="predicted"/>
<dbReference type="Pfam" id="PF00096">
    <property type="entry name" value="zf-C2H2"/>
    <property type="match status" value="2"/>
</dbReference>
<feature type="compositionally biased region" description="Polar residues" evidence="2">
    <location>
        <begin position="392"/>
        <end position="437"/>
    </location>
</feature>
<dbReference type="InterPro" id="IPR036236">
    <property type="entry name" value="Znf_C2H2_sf"/>
</dbReference>
<accession>A0A9P3H502</accession>
<feature type="compositionally biased region" description="Polar residues" evidence="2">
    <location>
        <begin position="351"/>
        <end position="362"/>
    </location>
</feature>
<reference evidence="4" key="1">
    <citation type="submission" date="2021-11" db="EMBL/GenBank/DDBJ databases">
        <authorList>
            <person name="Herlambang A."/>
            <person name="Guo Y."/>
            <person name="Takashima Y."/>
            <person name="Nishizawa T."/>
        </authorList>
    </citation>
    <scope>NUCLEOTIDE SEQUENCE</scope>
    <source>
        <strain evidence="4">E1425</strain>
    </source>
</reference>
<feature type="compositionally biased region" description="Polar residues" evidence="2">
    <location>
        <begin position="212"/>
        <end position="222"/>
    </location>
</feature>
<keyword evidence="1" id="KW-0479">Metal-binding</keyword>